<dbReference type="PROSITE" id="PS50042">
    <property type="entry name" value="CNMP_BINDING_3"/>
    <property type="match status" value="1"/>
</dbReference>
<protein>
    <submittedName>
        <fullName evidence="2">Cyclic nucleotide-binding domain containing protein</fullName>
    </submittedName>
</protein>
<evidence type="ECO:0000313" key="2">
    <source>
        <dbReference type="EMBL" id="OHS98782.1"/>
    </source>
</evidence>
<comment type="caution">
    <text evidence="2">The sequence shown here is derived from an EMBL/GenBank/DDBJ whole genome shotgun (WGS) entry which is preliminary data.</text>
</comment>
<dbReference type="InterPro" id="IPR014710">
    <property type="entry name" value="RmlC-like_jellyroll"/>
</dbReference>
<dbReference type="RefSeq" id="XP_068351919.1">
    <property type="nucleotide sequence ID" value="XM_068490332.1"/>
</dbReference>
<dbReference type="Gene3D" id="2.60.120.10">
    <property type="entry name" value="Jelly Rolls"/>
    <property type="match status" value="1"/>
</dbReference>
<name>A0A1J4JI22_9EUKA</name>
<dbReference type="SUPFAM" id="SSF51206">
    <property type="entry name" value="cAMP-binding domain-like"/>
    <property type="match status" value="2"/>
</dbReference>
<dbReference type="GeneID" id="94825036"/>
<dbReference type="InterPro" id="IPR018490">
    <property type="entry name" value="cNMP-bd_dom_sf"/>
</dbReference>
<dbReference type="CDD" id="cd00038">
    <property type="entry name" value="CAP_ED"/>
    <property type="match status" value="1"/>
</dbReference>
<evidence type="ECO:0000313" key="3">
    <source>
        <dbReference type="Proteomes" id="UP000179807"/>
    </source>
</evidence>
<sequence length="430" mass="49705">MHGDSSYFVRRRLKPRVILVARKNTSNTGQGLTSDVVLDSLRINPADRSSQDIDIILSCIGKWPDFVKKIPSDQERREICRRIECEDYKANSLIFKEGDQPDGWYIVFSGQCTLYSYALTDAFHEQIPPSHLSTLHDLLGHDKCFKFRAKKLPKSEFGSQSLTTNEVRNFTVFCDTSTVILRVDPRIYRCTAIWFAKTQLEKKASLLSQIPQFQFIREQSDDQIFSRLAENMVERKYDAGTLIEAGPDDDEKNHGFLVIEEGLLVRQRLVDFTGYKRSKLQQIASEMPIKIPKGKHNVRVETLGPKSMIPHPALNEYIIHPFSIQVLEPTVAYELMTTDLGTFLLNTQIQHIKNVMTDEPDDLEVINQWTSKQESVQWKLYKHKCVKDARKRCKVEKDVNNGQWGIRKAGVPRPIKDHRQYSSLIRKKYD</sequence>
<dbReference type="InterPro" id="IPR000595">
    <property type="entry name" value="cNMP-bd_dom"/>
</dbReference>
<organism evidence="2 3">
    <name type="scientific">Tritrichomonas foetus</name>
    <dbReference type="NCBI Taxonomy" id="1144522"/>
    <lineage>
        <taxon>Eukaryota</taxon>
        <taxon>Metamonada</taxon>
        <taxon>Parabasalia</taxon>
        <taxon>Tritrichomonadida</taxon>
        <taxon>Tritrichomonadidae</taxon>
        <taxon>Tritrichomonas</taxon>
    </lineage>
</organism>
<gene>
    <name evidence="2" type="ORF">TRFO_01825</name>
</gene>
<feature type="domain" description="Cyclic nucleotide-binding" evidence="1">
    <location>
        <begin position="72"/>
        <end position="115"/>
    </location>
</feature>
<dbReference type="VEuPathDB" id="TrichDB:TRFO_01825"/>
<dbReference type="PANTHER" id="PTHR23011:SF28">
    <property type="entry name" value="CYCLIC NUCLEOTIDE-BINDING DOMAIN CONTAINING PROTEIN"/>
    <property type="match status" value="1"/>
</dbReference>
<accession>A0A1J4JI22</accession>
<dbReference type="AlphaFoldDB" id="A0A1J4JI22"/>
<dbReference type="PANTHER" id="PTHR23011">
    <property type="entry name" value="CYCLIC NUCLEOTIDE-BINDING DOMAIN CONTAINING PROTEIN"/>
    <property type="match status" value="1"/>
</dbReference>
<proteinExistence type="predicted"/>
<dbReference type="OrthoDB" id="2021138at2759"/>
<evidence type="ECO:0000259" key="1">
    <source>
        <dbReference type="PROSITE" id="PS50042"/>
    </source>
</evidence>
<dbReference type="EMBL" id="MLAK01001037">
    <property type="protein sequence ID" value="OHS98782.1"/>
    <property type="molecule type" value="Genomic_DNA"/>
</dbReference>
<reference evidence="2" key="1">
    <citation type="submission" date="2016-10" db="EMBL/GenBank/DDBJ databases">
        <authorList>
            <person name="Benchimol M."/>
            <person name="Almeida L.G."/>
            <person name="Vasconcelos A.T."/>
            <person name="Perreira-Neves A."/>
            <person name="Rosa I.A."/>
            <person name="Tasca T."/>
            <person name="Bogo M.R."/>
            <person name="de Souza W."/>
        </authorList>
    </citation>
    <scope>NUCLEOTIDE SEQUENCE [LARGE SCALE GENOMIC DNA]</scope>
    <source>
        <strain evidence="2">K</strain>
    </source>
</reference>
<dbReference type="Proteomes" id="UP000179807">
    <property type="component" value="Unassembled WGS sequence"/>
</dbReference>
<keyword evidence="3" id="KW-1185">Reference proteome</keyword>